<evidence type="ECO:0000313" key="3">
    <source>
        <dbReference type="Proteomes" id="UP001285441"/>
    </source>
</evidence>
<sequence>MKPTSAATALLAASAASVVNAYHVRIGHKEYSISFGVKICQPFFKVWEDDWTYAGEKEFTDWPNAFCPTKNDKWCSFWTCPWQVDGITIGIRVVEDGGGDGAIRVEAWKGSKSTWTWCQKGTWTEGGGQTQFKWQCDFIGL</sequence>
<keyword evidence="3" id="KW-1185">Reference proteome</keyword>
<evidence type="ECO:0000313" key="2">
    <source>
        <dbReference type="EMBL" id="KAK3367832.1"/>
    </source>
</evidence>
<accession>A0AAE0K192</accession>
<gene>
    <name evidence="2" type="ORF">B0H63DRAFT_529540</name>
</gene>
<evidence type="ECO:0008006" key="4">
    <source>
        <dbReference type="Google" id="ProtNLM"/>
    </source>
</evidence>
<feature type="chain" id="PRO_5042041131" description="Avirulence Effector AvrLm4-7 domain-containing protein" evidence="1">
    <location>
        <begin position="22"/>
        <end position="141"/>
    </location>
</feature>
<feature type="signal peptide" evidence="1">
    <location>
        <begin position="1"/>
        <end position="21"/>
    </location>
</feature>
<evidence type="ECO:0000256" key="1">
    <source>
        <dbReference type="SAM" id="SignalP"/>
    </source>
</evidence>
<reference evidence="2" key="2">
    <citation type="submission" date="2023-06" db="EMBL/GenBank/DDBJ databases">
        <authorList>
            <consortium name="Lawrence Berkeley National Laboratory"/>
            <person name="Haridas S."/>
            <person name="Hensen N."/>
            <person name="Bonometti L."/>
            <person name="Westerberg I."/>
            <person name="Brannstrom I.O."/>
            <person name="Guillou S."/>
            <person name="Cros-Aarteil S."/>
            <person name="Calhoun S."/>
            <person name="Kuo A."/>
            <person name="Mondo S."/>
            <person name="Pangilinan J."/>
            <person name="Riley R."/>
            <person name="LaButti K."/>
            <person name="Andreopoulos B."/>
            <person name="Lipzen A."/>
            <person name="Chen C."/>
            <person name="Yanf M."/>
            <person name="Daum C."/>
            <person name="Ng V."/>
            <person name="Clum A."/>
            <person name="Steindorff A."/>
            <person name="Ohm R."/>
            <person name="Martin F."/>
            <person name="Silar P."/>
            <person name="Natvig D."/>
            <person name="Lalanne C."/>
            <person name="Gautier V."/>
            <person name="Ament-velasquez S.L."/>
            <person name="Kruys A."/>
            <person name="Hutchinson M.I."/>
            <person name="Powell A.J."/>
            <person name="Barry K."/>
            <person name="Miller A.N."/>
            <person name="Grigoriev I.V."/>
            <person name="Debuchy R."/>
            <person name="Gladieux P."/>
            <person name="Thoren M.H."/>
            <person name="Johannesson H."/>
        </authorList>
    </citation>
    <scope>NUCLEOTIDE SEQUENCE</scope>
    <source>
        <strain evidence="2">CBS 232.78</strain>
    </source>
</reference>
<organism evidence="2 3">
    <name type="scientific">Podospora didyma</name>
    <dbReference type="NCBI Taxonomy" id="330526"/>
    <lineage>
        <taxon>Eukaryota</taxon>
        <taxon>Fungi</taxon>
        <taxon>Dikarya</taxon>
        <taxon>Ascomycota</taxon>
        <taxon>Pezizomycotina</taxon>
        <taxon>Sordariomycetes</taxon>
        <taxon>Sordariomycetidae</taxon>
        <taxon>Sordariales</taxon>
        <taxon>Podosporaceae</taxon>
        <taxon>Podospora</taxon>
    </lineage>
</organism>
<comment type="caution">
    <text evidence="2">The sequence shown here is derived from an EMBL/GenBank/DDBJ whole genome shotgun (WGS) entry which is preliminary data.</text>
</comment>
<proteinExistence type="predicted"/>
<reference evidence="2" key="1">
    <citation type="journal article" date="2023" name="Mol. Phylogenet. Evol.">
        <title>Genome-scale phylogeny and comparative genomics of the fungal order Sordariales.</title>
        <authorList>
            <person name="Hensen N."/>
            <person name="Bonometti L."/>
            <person name="Westerberg I."/>
            <person name="Brannstrom I.O."/>
            <person name="Guillou S."/>
            <person name="Cros-Aarteil S."/>
            <person name="Calhoun S."/>
            <person name="Haridas S."/>
            <person name="Kuo A."/>
            <person name="Mondo S."/>
            <person name="Pangilinan J."/>
            <person name="Riley R."/>
            <person name="LaButti K."/>
            <person name="Andreopoulos B."/>
            <person name="Lipzen A."/>
            <person name="Chen C."/>
            <person name="Yan M."/>
            <person name="Daum C."/>
            <person name="Ng V."/>
            <person name="Clum A."/>
            <person name="Steindorff A."/>
            <person name="Ohm R.A."/>
            <person name="Martin F."/>
            <person name="Silar P."/>
            <person name="Natvig D.O."/>
            <person name="Lalanne C."/>
            <person name="Gautier V."/>
            <person name="Ament-Velasquez S.L."/>
            <person name="Kruys A."/>
            <person name="Hutchinson M.I."/>
            <person name="Powell A.J."/>
            <person name="Barry K."/>
            <person name="Miller A.N."/>
            <person name="Grigoriev I.V."/>
            <person name="Debuchy R."/>
            <person name="Gladieux P."/>
            <person name="Hiltunen Thoren M."/>
            <person name="Johannesson H."/>
        </authorList>
    </citation>
    <scope>NUCLEOTIDE SEQUENCE</scope>
    <source>
        <strain evidence="2">CBS 232.78</strain>
    </source>
</reference>
<name>A0AAE0K192_9PEZI</name>
<protein>
    <recommendedName>
        <fullName evidence="4">Avirulence Effector AvrLm4-7 domain-containing protein</fullName>
    </recommendedName>
</protein>
<keyword evidence="1" id="KW-0732">Signal</keyword>
<dbReference type="EMBL" id="JAULSW010000011">
    <property type="protein sequence ID" value="KAK3367832.1"/>
    <property type="molecule type" value="Genomic_DNA"/>
</dbReference>
<dbReference type="AlphaFoldDB" id="A0AAE0K192"/>
<dbReference type="Proteomes" id="UP001285441">
    <property type="component" value="Unassembled WGS sequence"/>
</dbReference>